<feature type="transmembrane region" description="Helical" evidence="1">
    <location>
        <begin position="45"/>
        <end position="62"/>
    </location>
</feature>
<keyword evidence="1" id="KW-1133">Transmembrane helix</keyword>
<organism evidence="2 3">
    <name type="scientific">Oryza sativa subsp. japonica</name>
    <name type="common">Rice</name>
    <dbReference type="NCBI Taxonomy" id="39947"/>
    <lineage>
        <taxon>Eukaryota</taxon>
        <taxon>Viridiplantae</taxon>
        <taxon>Streptophyta</taxon>
        <taxon>Embryophyta</taxon>
        <taxon>Tracheophyta</taxon>
        <taxon>Spermatophyta</taxon>
        <taxon>Magnoliopsida</taxon>
        <taxon>Liliopsida</taxon>
        <taxon>Poales</taxon>
        <taxon>Poaceae</taxon>
        <taxon>BOP clade</taxon>
        <taxon>Oryzoideae</taxon>
        <taxon>Oryzeae</taxon>
        <taxon>Oryzinae</taxon>
        <taxon>Oryza</taxon>
        <taxon>Oryza sativa</taxon>
    </lineage>
</organism>
<dbReference type="AlphaFoldDB" id="Q5Z9D1"/>
<evidence type="ECO:0000256" key="1">
    <source>
        <dbReference type="SAM" id="Phobius"/>
    </source>
</evidence>
<keyword evidence="1" id="KW-0812">Transmembrane</keyword>
<evidence type="ECO:0000313" key="3">
    <source>
        <dbReference type="Proteomes" id="UP000000763"/>
    </source>
</evidence>
<keyword evidence="1" id="KW-0472">Membrane</keyword>
<dbReference type="EMBL" id="AP003682">
    <property type="protein sequence ID" value="BAD53676.1"/>
    <property type="molecule type" value="Genomic_DNA"/>
</dbReference>
<reference evidence="3" key="2">
    <citation type="journal article" date="2008" name="Nucleic Acids Res.">
        <title>The rice annotation project database (RAP-DB): 2008 update.</title>
        <authorList>
            <consortium name="The rice annotation project (RAP)"/>
        </authorList>
    </citation>
    <scope>GENOME REANNOTATION</scope>
    <source>
        <strain evidence="3">cv. Nipponbare</strain>
    </source>
</reference>
<gene>
    <name evidence="2" type="primary">P0427B07.30</name>
</gene>
<proteinExistence type="predicted"/>
<dbReference type="Proteomes" id="UP000000763">
    <property type="component" value="Chromosome 6"/>
</dbReference>
<evidence type="ECO:0000313" key="2">
    <source>
        <dbReference type="EMBL" id="BAD53676.1"/>
    </source>
</evidence>
<sequence length="63" mass="6953">MHGKRSEGNTGVKRCSYCPILPAEAPTATCNLRKRVHWAGMSKRGFYYACICATPITAAFFIV</sequence>
<accession>Q5Z9D1</accession>
<protein>
    <submittedName>
        <fullName evidence="2">Uncharacterized protein</fullName>
    </submittedName>
</protein>
<reference evidence="3" key="1">
    <citation type="journal article" date="2005" name="Nature">
        <title>The map-based sequence of the rice genome.</title>
        <authorList>
            <consortium name="International rice genome sequencing project (IRGSP)"/>
            <person name="Matsumoto T."/>
            <person name="Wu J."/>
            <person name="Kanamori H."/>
            <person name="Katayose Y."/>
            <person name="Fujisawa M."/>
            <person name="Namiki N."/>
            <person name="Mizuno H."/>
            <person name="Yamamoto K."/>
            <person name="Antonio B.A."/>
            <person name="Baba T."/>
            <person name="Sakata K."/>
            <person name="Nagamura Y."/>
            <person name="Aoki H."/>
            <person name="Arikawa K."/>
            <person name="Arita K."/>
            <person name="Bito T."/>
            <person name="Chiden Y."/>
            <person name="Fujitsuka N."/>
            <person name="Fukunaka R."/>
            <person name="Hamada M."/>
            <person name="Harada C."/>
            <person name="Hayashi A."/>
            <person name="Hijishita S."/>
            <person name="Honda M."/>
            <person name="Hosokawa S."/>
            <person name="Ichikawa Y."/>
            <person name="Idonuma A."/>
            <person name="Iijima M."/>
            <person name="Ikeda M."/>
            <person name="Ikeno M."/>
            <person name="Ito K."/>
            <person name="Ito S."/>
            <person name="Ito T."/>
            <person name="Ito Y."/>
            <person name="Ito Y."/>
            <person name="Iwabuchi A."/>
            <person name="Kamiya K."/>
            <person name="Karasawa W."/>
            <person name="Kurita K."/>
            <person name="Katagiri S."/>
            <person name="Kikuta A."/>
            <person name="Kobayashi H."/>
            <person name="Kobayashi N."/>
            <person name="Machita K."/>
            <person name="Maehara T."/>
            <person name="Masukawa M."/>
            <person name="Mizubayashi T."/>
            <person name="Mukai Y."/>
            <person name="Nagasaki H."/>
            <person name="Nagata Y."/>
            <person name="Naito S."/>
            <person name="Nakashima M."/>
            <person name="Nakama Y."/>
            <person name="Nakamichi Y."/>
            <person name="Nakamura M."/>
            <person name="Meguro A."/>
            <person name="Negishi M."/>
            <person name="Ohta I."/>
            <person name="Ohta T."/>
            <person name="Okamoto M."/>
            <person name="Ono N."/>
            <person name="Saji S."/>
            <person name="Sakaguchi M."/>
            <person name="Sakai K."/>
            <person name="Shibata M."/>
            <person name="Shimokawa T."/>
            <person name="Song J."/>
            <person name="Takazaki Y."/>
            <person name="Terasawa K."/>
            <person name="Tsugane M."/>
            <person name="Tsuji K."/>
            <person name="Ueda S."/>
            <person name="Waki K."/>
            <person name="Yamagata H."/>
            <person name="Yamamoto M."/>
            <person name="Yamamoto S."/>
            <person name="Yamane H."/>
            <person name="Yoshiki S."/>
            <person name="Yoshihara R."/>
            <person name="Yukawa K."/>
            <person name="Zhong H."/>
            <person name="Yano M."/>
            <person name="Yuan Q."/>
            <person name="Ouyang S."/>
            <person name="Liu J."/>
            <person name="Jones K.M."/>
            <person name="Gansberger K."/>
            <person name="Moffat K."/>
            <person name="Hill J."/>
            <person name="Bera J."/>
            <person name="Fadrosh D."/>
            <person name="Jin S."/>
            <person name="Johri S."/>
            <person name="Kim M."/>
            <person name="Overton L."/>
            <person name="Reardon M."/>
            <person name="Tsitrin T."/>
            <person name="Vuong H."/>
            <person name="Weaver B."/>
            <person name="Ciecko A."/>
            <person name="Tallon L."/>
            <person name="Jackson J."/>
            <person name="Pai G."/>
            <person name="Aken S.V."/>
            <person name="Utterback T."/>
            <person name="Reidmuller S."/>
            <person name="Feldblyum T."/>
            <person name="Hsiao J."/>
            <person name="Zismann V."/>
            <person name="Iobst S."/>
            <person name="de Vazeille A.R."/>
            <person name="Buell C.R."/>
            <person name="Ying K."/>
            <person name="Li Y."/>
            <person name="Lu T."/>
            <person name="Huang Y."/>
            <person name="Zhao Q."/>
            <person name="Feng Q."/>
            <person name="Zhang L."/>
            <person name="Zhu J."/>
            <person name="Weng Q."/>
            <person name="Mu J."/>
            <person name="Lu Y."/>
            <person name="Fan D."/>
            <person name="Liu Y."/>
            <person name="Guan J."/>
            <person name="Zhang Y."/>
            <person name="Yu S."/>
            <person name="Liu X."/>
            <person name="Zhang Y."/>
            <person name="Hong G."/>
            <person name="Han B."/>
            <person name="Choisne N."/>
            <person name="Demange N."/>
            <person name="Orjeda G."/>
            <person name="Samain S."/>
            <person name="Cattolico L."/>
            <person name="Pelletier E."/>
            <person name="Couloux A."/>
            <person name="Segurens B."/>
            <person name="Wincker P."/>
            <person name="D'Hont A."/>
            <person name="Scarpelli C."/>
            <person name="Weissenbach J."/>
            <person name="Salanoubat M."/>
            <person name="Quetier F."/>
            <person name="Yu Y."/>
            <person name="Kim H.R."/>
            <person name="Rambo T."/>
            <person name="Currie J."/>
            <person name="Collura K."/>
            <person name="Luo M."/>
            <person name="Yang T."/>
            <person name="Ammiraju J.S.S."/>
            <person name="Engler F."/>
            <person name="Soderlund C."/>
            <person name="Wing R.A."/>
            <person name="Palmer L.E."/>
            <person name="de la Bastide M."/>
            <person name="Spiegel L."/>
            <person name="Nascimento L."/>
            <person name="Zutavern T."/>
            <person name="O'Shaughnessy A."/>
            <person name="Dike S."/>
            <person name="Dedhia N."/>
            <person name="Preston R."/>
            <person name="Balija V."/>
            <person name="McCombie W.R."/>
            <person name="Chow T."/>
            <person name="Chen H."/>
            <person name="Chung M."/>
            <person name="Chen C."/>
            <person name="Shaw J."/>
            <person name="Wu H."/>
            <person name="Hsiao K."/>
            <person name="Chao Y."/>
            <person name="Chu M."/>
            <person name="Cheng C."/>
            <person name="Hour A."/>
            <person name="Lee P."/>
            <person name="Lin S."/>
            <person name="Lin Y."/>
            <person name="Liou J."/>
            <person name="Liu S."/>
            <person name="Hsing Y."/>
            <person name="Raghuvanshi S."/>
            <person name="Mohanty A."/>
            <person name="Bharti A.K."/>
            <person name="Gaur A."/>
            <person name="Gupta V."/>
            <person name="Kumar D."/>
            <person name="Ravi V."/>
            <person name="Vij S."/>
            <person name="Kapur A."/>
            <person name="Khurana P."/>
            <person name="Khurana P."/>
            <person name="Khurana J.P."/>
            <person name="Tyagi A.K."/>
            <person name="Gaikwad K."/>
            <person name="Singh A."/>
            <person name="Dalal V."/>
            <person name="Srivastava S."/>
            <person name="Dixit A."/>
            <person name="Pal A.K."/>
            <person name="Ghazi I.A."/>
            <person name="Yadav M."/>
            <person name="Pandit A."/>
            <person name="Bhargava A."/>
            <person name="Sureshbabu K."/>
            <person name="Batra K."/>
            <person name="Sharma T.R."/>
            <person name="Mohapatra T."/>
            <person name="Singh N.K."/>
            <person name="Messing J."/>
            <person name="Nelson A.B."/>
            <person name="Fuks G."/>
            <person name="Kavchok S."/>
            <person name="Keizer G."/>
            <person name="Linton E."/>
            <person name="Llaca V."/>
            <person name="Song R."/>
            <person name="Tanyolac B."/>
            <person name="Young S."/>
            <person name="Ho-Il K."/>
            <person name="Hahn J.H."/>
            <person name="Sangsakoo G."/>
            <person name="Vanavichit A."/>
            <person name="de Mattos Luiz.A.T."/>
            <person name="Zimmer P.D."/>
            <person name="Malone G."/>
            <person name="Dellagostin O."/>
            <person name="de Oliveira A.C."/>
            <person name="Bevan M."/>
            <person name="Bancroft I."/>
            <person name="Minx P."/>
            <person name="Cordum H."/>
            <person name="Wilson R."/>
            <person name="Cheng Z."/>
            <person name="Jin W."/>
            <person name="Jiang J."/>
            <person name="Leong S.A."/>
            <person name="Iwama H."/>
            <person name="Gojobori T."/>
            <person name="Itoh T."/>
            <person name="Niimura Y."/>
            <person name="Fujii Y."/>
            <person name="Habara T."/>
            <person name="Sakai H."/>
            <person name="Sato Y."/>
            <person name="Wilson G."/>
            <person name="Kumar K."/>
            <person name="McCouch S."/>
            <person name="Juretic N."/>
            <person name="Hoen D."/>
            <person name="Wright S."/>
            <person name="Bruskiewich R."/>
            <person name="Bureau T."/>
            <person name="Miyao A."/>
            <person name="Hirochika H."/>
            <person name="Nishikawa T."/>
            <person name="Kadowaki K."/>
            <person name="Sugiura M."/>
            <person name="Burr B."/>
            <person name="Sasaki T."/>
        </authorList>
    </citation>
    <scope>NUCLEOTIDE SEQUENCE [LARGE SCALE GENOMIC DNA]</scope>
    <source>
        <strain evidence="3">cv. Nipponbare</strain>
    </source>
</reference>
<name>Q5Z9D1_ORYSJ</name>